<dbReference type="SUPFAM" id="SSF90250">
    <property type="entry name" value="Troponin coil-coiled subunits"/>
    <property type="match status" value="1"/>
</dbReference>
<sequence>MTILQFADTHNLVAFLTKSAESEEFEQIVDFFECKFDKAKTVNEEVQLQALVDGKKIVVTEASVRRDLQLEDANGVDFLPNAIIFEQLTLIGAKTTEWNEFSSTMASTIICLANNQKFNFSKYIFKSMVKNLDSAVKFLMYLRFVQVFLDNSTEGMINHNRIYIAPSHTKKVFANMKRQGKDFSGRITPLFSTMMVQAQQEQGEDEAVNEENVSKHFNDPLLSGKDRLKLEELMALCTNLQNRVLDLEHTQTTQALEINSLKRKVKKLEKKQRSRTHGLRRLYKGRKIHDIDADKDITLENVHDEDMFDTCVFNDEEVFAGQDMAEKEVSTVDPVTTAGEVVTTANVEVSTASPIAATITTVELTLAQTLVELKSARPKTKGVVMQEPSETTTTTTTIPSKDKGKGIMVEEPLKMKKKDQVKTDYELAQRLQAEEQEELTIEEKSKQFQQLLEKRRKHFAAKRAEERRNRPPTKAQQRSIMCTYLKNMAGWKPKDLKTKSFANVQELFNKAMKRVNTFVDMDTKLVGGSEVRAEDSKTKEESSSKRTGEELKSYKSKKKKLDEKVEAEVDDAKEAEELKQCLEIVPDDGDDVTINATPLSVKIPIVDYKIYQEGKKSFFKIIRADGKTQIFKKTEPVNYMDIFLHLNLKTMFEHHVEDSIWKNQQGLVKVLNWKLFYSCGVHCVTVQSIPYYLLVKKMYPLTKNTLHQMFNNVKLQVDYECEMAYELLRLVKKPLKEGYVPE</sequence>
<evidence type="ECO:0000313" key="4">
    <source>
        <dbReference type="Proteomes" id="UP001151760"/>
    </source>
</evidence>
<dbReference type="EMBL" id="BQNB010008681">
    <property type="protein sequence ID" value="GJS52814.1"/>
    <property type="molecule type" value="Genomic_DNA"/>
</dbReference>
<accession>A0ABQ4WJ03</accession>
<gene>
    <name evidence="3" type="ORF">Tco_0626176</name>
</gene>
<evidence type="ECO:0000313" key="3">
    <source>
        <dbReference type="EMBL" id="GJS52814.1"/>
    </source>
</evidence>
<feature type="compositionally biased region" description="Basic and acidic residues" evidence="2">
    <location>
        <begin position="531"/>
        <end position="553"/>
    </location>
</feature>
<name>A0ABQ4WJ03_9ASTR</name>
<evidence type="ECO:0000256" key="1">
    <source>
        <dbReference type="SAM" id="Coils"/>
    </source>
</evidence>
<evidence type="ECO:0008006" key="5">
    <source>
        <dbReference type="Google" id="ProtNLM"/>
    </source>
</evidence>
<keyword evidence="1" id="KW-0175">Coiled coil</keyword>
<organism evidence="3 4">
    <name type="scientific">Tanacetum coccineum</name>
    <dbReference type="NCBI Taxonomy" id="301880"/>
    <lineage>
        <taxon>Eukaryota</taxon>
        <taxon>Viridiplantae</taxon>
        <taxon>Streptophyta</taxon>
        <taxon>Embryophyta</taxon>
        <taxon>Tracheophyta</taxon>
        <taxon>Spermatophyta</taxon>
        <taxon>Magnoliopsida</taxon>
        <taxon>eudicotyledons</taxon>
        <taxon>Gunneridae</taxon>
        <taxon>Pentapetalae</taxon>
        <taxon>asterids</taxon>
        <taxon>campanulids</taxon>
        <taxon>Asterales</taxon>
        <taxon>Asteraceae</taxon>
        <taxon>Asteroideae</taxon>
        <taxon>Anthemideae</taxon>
        <taxon>Anthemidinae</taxon>
        <taxon>Tanacetum</taxon>
    </lineage>
</organism>
<feature type="region of interest" description="Disordered" evidence="2">
    <location>
        <begin position="530"/>
        <end position="555"/>
    </location>
</feature>
<feature type="coiled-coil region" evidence="1">
    <location>
        <begin position="418"/>
        <end position="454"/>
    </location>
</feature>
<keyword evidence="4" id="KW-1185">Reference proteome</keyword>
<protein>
    <recommendedName>
        <fullName evidence="5">Synaptobrevin, longin-like domain protein</fullName>
    </recommendedName>
</protein>
<comment type="caution">
    <text evidence="3">The sequence shown here is derived from an EMBL/GenBank/DDBJ whole genome shotgun (WGS) entry which is preliminary data.</text>
</comment>
<feature type="coiled-coil region" evidence="1">
    <location>
        <begin position="230"/>
        <end position="271"/>
    </location>
</feature>
<reference evidence="3" key="1">
    <citation type="journal article" date="2022" name="Int. J. Mol. Sci.">
        <title>Draft Genome of Tanacetum Coccineum: Genomic Comparison of Closely Related Tanacetum-Family Plants.</title>
        <authorList>
            <person name="Yamashiro T."/>
            <person name="Shiraishi A."/>
            <person name="Nakayama K."/>
            <person name="Satake H."/>
        </authorList>
    </citation>
    <scope>NUCLEOTIDE SEQUENCE</scope>
</reference>
<proteinExistence type="predicted"/>
<dbReference type="InterPro" id="IPR038077">
    <property type="entry name" value="Troponin_sf"/>
</dbReference>
<evidence type="ECO:0000256" key="2">
    <source>
        <dbReference type="SAM" id="MobiDB-lite"/>
    </source>
</evidence>
<feature type="region of interest" description="Disordered" evidence="2">
    <location>
        <begin position="381"/>
        <end position="403"/>
    </location>
</feature>
<dbReference type="Proteomes" id="UP001151760">
    <property type="component" value="Unassembled WGS sequence"/>
</dbReference>
<reference evidence="3" key="2">
    <citation type="submission" date="2022-01" db="EMBL/GenBank/DDBJ databases">
        <authorList>
            <person name="Yamashiro T."/>
            <person name="Shiraishi A."/>
            <person name="Satake H."/>
            <person name="Nakayama K."/>
        </authorList>
    </citation>
    <scope>NUCLEOTIDE SEQUENCE</scope>
</reference>